<dbReference type="GeneID" id="17039047"/>
<dbReference type="PROSITE" id="PS50082">
    <property type="entry name" value="WD_REPEATS_2"/>
    <property type="match status" value="1"/>
</dbReference>
<gene>
    <name evidence="5" type="ORF">COCSUDRAFT_48257</name>
</gene>
<dbReference type="GO" id="GO:0000445">
    <property type="term" value="C:THO complex part of transcription export complex"/>
    <property type="evidence" value="ECO:0007669"/>
    <property type="project" value="TreeGrafter"/>
</dbReference>
<name>I0YRP6_COCSC</name>
<keyword evidence="6" id="KW-1185">Reference proteome</keyword>
<organism evidence="5 6">
    <name type="scientific">Coccomyxa subellipsoidea (strain C-169)</name>
    <name type="common">Green microalga</name>
    <dbReference type="NCBI Taxonomy" id="574566"/>
    <lineage>
        <taxon>Eukaryota</taxon>
        <taxon>Viridiplantae</taxon>
        <taxon>Chlorophyta</taxon>
        <taxon>core chlorophytes</taxon>
        <taxon>Trebouxiophyceae</taxon>
        <taxon>Trebouxiophyceae incertae sedis</taxon>
        <taxon>Coccomyxaceae</taxon>
        <taxon>Coccomyxa</taxon>
        <taxon>Coccomyxa subellipsoidea</taxon>
    </lineage>
</organism>
<keyword evidence="2" id="KW-0677">Repeat</keyword>
<keyword evidence="1 4" id="KW-0853">WD repeat</keyword>
<feature type="repeat" description="WD" evidence="4">
    <location>
        <begin position="176"/>
        <end position="217"/>
    </location>
</feature>
<dbReference type="OrthoDB" id="340259at2759"/>
<evidence type="ECO:0000256" key="2">
    <source>
        <dbReference type="ARBA" id="ARBA00022737"/>
    </source>
</evidence>
<dbReference type="GO" id="GO:0006406">
    <property type="term" value="P:mRNA export from nucleus"/>
    <property type="evidence" value="ECO:0007669"/>
    <property type="project" value="InterPro"/>
</dbReference>
<dbReference type="Proteomes" id="UP000007264">
    <property type="component" value="Unassembled WGS sequence"/>
</dbReference>
<reference evidence="5 6" key="1">
    <citation type="journal article" date="2012" name="Genome Biol.">
        <title>The genome of the polar eukaryotic microalga coccomyxa subellipsoidea reveals traits of cold adaptation.</title>
        <authorList>
            <person name="Blanc G."/>
            <person name="Agarkova I."/>
            <person name="Grimwood J."/>
            <person name="Kuo A."/>
            <person name="Brueggeman A."/>
            <person name="Dunigan D."/>
            <person name="Gurnon J."/>
            <person name="Ladunga I."/>
            <person name="Lindquist E."/>
            <person name="Lucas S."/>
            <person name="Pangilinan J."/>
            <person name="Proschold T."/>
            <person name="Salamov A."/>
            <person name="Schmutz J."/>
            <person name="Weeks D."/>
            <person name="Yamada T."/>
            <person name="Claverie J.M."/>
            <person name="Grigoriev I."/>
            <person name="Van Etten J."/>
            <person name="Lomsadze A."/>
            <person name="Borodovsky M."/>
        </authorList>
    </citation>
    <scope>NUCLEOTIDE SEQUENCE [LARGE SCALE GENOMIC DNA]</scope>
    <source>
        <strain evidence="5 6">C-169</strain>
    </source>
</reference>
<dbReference type="STRING" id="574566.I0YRP6"/>
<dbReference type="SMART" id="SM00320">
    <property type="entry name" value="WD40"/>
    <property type="match status" value="6"/>
</dbReference>
<dbReference type="KEGG" id="csl:COCSUDRAFT_48257"/>
<evidence type="ECO:0000313" key="6">
    <source>
        <dbReference type="Proteomes" id="UP000007264"/>
    </source>
</evidence>
<dbReference type="eggNOG" id="KOG1407">
    <property type="taxonomic scope" value="Eukaryota"/>
</dbReference>
<dbReference type="Gene3D" id="2.130.10.10">
    <property type="entry name" value="YVTN repeat-like/Quinoprotein amine dehydrogenase"/>
    <property type="match status" value="2"/>
</dbReference>
<evidence type="ECO:0000256" key="3">
    <source>
        <dbReference type="ARBA" id="ARBA00046343"/>
    </source>
</evidence>
<comment type="similarity">
    <text evidence="3">Belongs to the THOC3 family.</text>
</comment>
<dbReference type="InterPro" id="IPR040132">
    <property type="entry name" value="Tex1/THOC3"/>
</dbReference>
<evidence type="ECO:0000256" key="1">
    <source>
        <dbReference type="ARBA" id="ARBA00022574"/>
    </source>
</evidence>
<dbReference type="Pfam" id="PF00400">
    <property type="entry name" value="WD40"/>
    <property type="match status" value="2"/>
</dbReference>
<sequence length="304" mass="33677">MAIDHPFARHVAKDVVAHKKKVYCLDWSCNGKRLATGSNDQTDKSEKHEMEFKLSERLVCLLWHPSSPDSFAAAAYEKVIRIYDTRSGKSATQISTPGKNLYLAWSPHDPNLMATGAENNTVSFIDLRRNKVLKSVKNNQLVNELAFTQDGKLFLQATDSGVEMYKLPDHEKLSSLNGHTGTVLTITLDSRDRYLASGGADAIAAVWDLETLSCIRTCTQMDGEIKTLSISHDSQYLAYAGEQDMVVIEALQEGRKPWMVPLSKPPRMIESLAWNPKYPVLAITGAFSEGGSHSFGNVTIYAPL</sequence>
<dbReference type="EMBL" id="AGSI01000013">
    <property type="protein sequence ID" value="EIE21065.1"/>
    <property type="molecule type" value="Genomic_DNA"/>
</dbReference>
<dbReference type="PROSITE" id="PS50294">
    <property type="entry name" value="WD_REPEATS_REGION"/>
    <property type="match status" value="1"/>
</dbReference>
<dbReference type="PROSITE" id="PS00678">
    <property type="entry name" value="WD_REPEATS_1"/>
    <property type="match status" value="1"/>
</dbReference>
<protein>
    <submittedName>
        <fullName evidence="5">WD40 repeat-like protein</fullName>
    </submittedName>
</protein>
<proteinExistence type="inferred from homology"/>
<dbReference type="AlphaFoldDB" id="I0YRP6"/>
<evidence type="ECO:0000313" key="5">
    <source>
        <dbReference type="EMBL" id="EIE21065.1"/>
    </source>
</evidence>
<dbReference type="PANTHER" id="PTHR22839:SF0">
    <property type="entry name" value="THO COMPLEX SUBUNIT 3"/>
    <property type="match status" value="1"/>
</dbReference>
<dbReference type="SUPFAM" id="SSF50978">
    <property type="entry name" value="WD40 repeat-like"/>
    <property type="match status" value="1"/>
</dbReference>
<accession>I0YRP6</accession>
<dbReference type="InterPro" id="IPR001680">
    <property type="entry name" value="WD40_rpt"/>
</dbReference>
<dbReference type="RefSeq" id="XP_005645609.1">
    <property type="nucleotide sequence ID" value="XM_005645552.1"/>
</dbReference>
<dbReference type="PANTHER" id="PTHR22839">
    <property type="entry name" value="THO COMPLEX SUBUNIT 3 THO3"/>
    <property type="match status" value="1"/>
</dbReference>
<evidence type="ECO:0000256" key="4">
    <source>
        <dbReference type="PROSITE-ProRule" id="PRU00221"/>
    </source>
</evidence>
<dbReference type="InterPro" id="IPR036322">
    <property type="entry name" value="WD40_repeat_dom_sf"/>
</dbReference>
<dbReference type="InterPro" id="IPR015943">
    <property type="entry name" value="WD40/YVTN_repeat-like_dom_sf"/>
</dbReference>
<dbReference type="InterPro" id="IPR019775">
    <property type="entry name" value="WD40_repeat_CS"/>
</dbReference>
<comment type="caution">
    <text evidence="5">The sequence shown here is derived from an EMBL/GenBank/DDBJ whole genome shotgun (WGS) entry which is preliminary data.</text>
</comment>